<feature type="compositionally biased region" description="Polar residues" evidence="2">
    <location>
        <begin position="316"/>
        <end position="332"/>
    </location>
</feature>
<evidence type="ECO:0000256" key="1">
    <source>
        <dbReference type="SAM" id="Coils"/>
    </source>
</evidence>
<dbReference type="AlphaFoldDB" id="A0A1B1DWK8"/>
<keyword evidence="4" id="KW-1185">Reference proteome</keyword>
<organism evidence="3 4">
    <name type="scientific">Plasmodium coatneyi</name>
    <dbReference type="NCBI Taxonomy" id="208452"/>
    <lineage>
        <taxon>Eukaryota</taxon>
        <taxon>Sar</taxon>
        <taxon>Alveolata</taxon>
        <taxon>Apicomplexa</taxon>
        <taxon>Aconoidasida</taxon>
        <taxon>Haemosporida</taxon>
        <taxon>Plasmodiidae</taxon>
        <taxon>Plasmodium</taxon>
    </lineage>
</organism>
<dbReference type="EMBL" id="CP016244">
    <property type="protein sequence ID" value="ANQ07019.1"/>
    <property type="molecule type" value="Genomic_DNA"/>
</dbReference>
<dbReference type="VEuPathDB" id="PlasmoDB:PCOAH_00013110"/>
<feature type="coiled-coil region" evidence="1">
    <location>
        <begin position="210"/>
        <end position="237"/>
    </location>
</feature>
<dbReference type="RefSeq" id="XP_019913714.1">
    <property type="nucleotide sequence ID" value="XM_020058120.1"/>
</dbReference>
<feature type="region of interest" description="Disordered" evidence="2">
    <location>
        <begin position="316"/>
        <end position="359"/>
    </location>
</feature>
<dbReference type="KEGG" id="pcot:PCOAH_00013110"/>
<evidence type="ECO:0000313" key="3">
    <source>
        <dbReference type="EMBL" id="ANQ07019.1"/>
    </source>
</evidence>
<keyword evidence="1" id="KW-0175">Coiled coil</keyword>
<dbReference type="Pfam" id="PF05795">
    <property type="entry name" value="Plasmodium_Vir"/>
    <property type="match status" value="1"/>
</dbReference>
<evidence type="ECO:0000313" key="4">
    <source>
        <dbReference type="Proteomes" id="UP000092716"/>
    </source>
</evidence>
<name>A0A1B1DWK8_9APIC</name>
<dbReference type="InterPro" id="IPR008780">
    <property type="entry name" value="Plasmodium_Vir"/>
</dbReference>
<proteinExistence type="predicted"/>
<gene>
    <name evidence="3" type="ORF">PCOAH_00013110</name>
</gene>
<dbReference type="Proteomes" id="UP000092716">
    <property type="component" value="Chromosome 6"/>
</dbReference>
<dbReference type="GeneID" id="30908037"/>
<protein>
    <submittedName>
        <fullName evidence="3">KIR protein</fullName>
    </submittedName>
</protein>
<accession>A0A1B1DWK8</accession>
<sequence length="359" mass="40596">MEDLDADDEQEQTLEKTLPSHQNFYEKFDDNTLKYDDVCTGKMTELNNLKSSMESHAEDVMNAACYVHTEYEKGRFFTREACYFLYFWIGQQLFSSSGGTDLQDTLHQICTKMMDTKVFGTHGCKDICDKVEKTTFGHMKSVFDFLYDHTTTRALLTNGGSKVIEECKSYKEKVKAAETAVGTHCENDGKKHNYCQNFWTWNSNSVSFNLSKLETSLTSAHERIEKEEQAAKLAKHEAVSQAVRGATTTSSISSIFGTLAATAFPFLLYKYKPWFSWFGNYSSGNGRSRKRRAIGRNFSSSTEDTLTEYSTETSTIGRTENSTVRSSVTTCPRQSTQGQSTRRRNNNAGGRGMVGYQNM</sequence>
<evidence type="ECO:0000256" key="2">
    <source>
        <dbReference type="SAM" id="MobiDB-lite"/>
    </source>
</evidence>
<reference evidence="4" key="1">
    <citation type="submission" date="2016-06" db="EMBL/GenBank/DDBJ databases">
        <title>First high quality genome sequence of Plasmodium coatneyi using continuous long reads from single molecule, real-time sequencing.</title>
        <authorList>
            <person name="Chien J.-T."/>
            <person name="Pakala S.B."/>
            <person name="Geraldo J.A."/>
            <person name="Lapp S.A."/>
            <person name="Barnwell J.W."/>
            <person name="Kissinger J.C."/>
            <person name="Galinski M.R."/>
            <person name="Humphrey J.C."/>
        </authorList>
    </citation>
    <scope>NUCLEOTIDE SEQUENCE [LARGE SCALE GENOMIC DNA]</scope>
    <source>
        <strain evidence="4">Hackeri</strain>
    </source>
</reference>